<dbReference type="GeneID" id="94545232"/>
<gene>
    <name evidence="1" type="ORF">DFP99_1035</name>
</gene>
<evidence type="ECO:0000313" key="1">
    <source>
        <dbReference type="EMBL" id="RDL06647.1"/>
    </source>
</evidence>
<keyword evidence="2" id="KW-1185">Reference proteome</keyword>
<dbReference type="EMBL" id="QRAS01000002">
    <property type="protein sequence ID" value="RDL06647.1"/>
    <property type="molecule type" value="Genomic_DNA"/>
</dbReference>
<protein>
    <submittedName>
        <fullName evidence="1">Uncharacterized protein</fullName>
    </submittedName>
</protein>
<sequence length="139" mass="15638">MFDKTKTRVINPELAAVLPKEAADLIWDMFDTMLAYQAIMDPVVTVQIADAVDDGKLGLYFVQESADGQELEGDYAGDEAFLGKGLTVEIIDHADVIYMDFAEMLKAYLNTMHAPIGWPDAEWARQTIVKKYQIFAENR</sequence>
<proteinExistence type="predicted"/>
<dbReference type="RefSeq" id="WP_070229353.1">
    <property type="nucleotide sequence ID" value="NZ_BJYO01000003.1"/>
</dbReference>
<dbReference type="KEGG" id="wso:WSWS_00017"/>
<name>A0A288Q551_9LACO</name>
<organism evidence="1 2">
    <name type="scientific">Weissella soli</name>
    <dbReference type="NCBI Taxonomy" id="155866"/>
    <lineage>
        <taxon>Bacteria</taxon>
        <taxon>Bacillati</taxon>
        <taxon>Bacillota</taxon>
        <taxon>Bacilli</taxon>
        <taxon>Lactobacillales</taxon>
        <taxon>Lactobacillaceae</taxon>
        <taxon>Weissella</taxon>
    </lineage>
</organism>
<accession>A0A288Q551</accession>
<dbReference type="AlphaFoldDB" id="A0A288Q551"/>
<dbReference type="Gene3D" id="3.10.450.150">
    <property type="entry name" value="enterococcus faecalis protein"/>
    <property type="match status" value="1"/>
</dbReference>
<reference evidence="1 2" key="1">
    <citation type="submission" date="2018-07" db="EMBL/GenBank/DDBJ databases">
        <title>Genomic Encyclopedia of Type Strains, Phase III (KMG-III): the genomes of soil and plant-associated and newly described type strains.</title>
        <authorList>
            <person name="Whitman W."/>
        </authorList>
    </citation>
    <scope>NUCLEOTIDE SEQUENCE [LARGE SCALE GENOMIC DNA]</scope>
    <source>
        <strain evidence="1 2">CECT 7031</strain>
    </source>
</reference>
<dbReference type="Proteomes" id="UP000254912">
    <property type="component" value="Unassembled WGS sequence"/>
</dbReference>
<evidence type="ECO:0000313" key="2">
    <source>
        <dbReference type="Proteomes" id="UP000254912"/>
    </source>
</evidence>
<comment type="caution">
    <text evidence="1">The sequence shown here is derived from an EMBL/GenBank/DDBJ whole genome shotgun (WGS) entry which is preliminary data.</text>
</comment>